<sequence length="118" mass="13121">MKRSLIVVLALAGCAHMQTEPIENVLTVVPTQCVGRHVRIGGLLYMASGNRVFQVESRDVIIRFTLDETERIKDFTIEARGDKLKPQDLNSLVGCLVAAAPYYRRLSPALKGLELKLN</sequence>
<gene>
    <name evidence="1" type="ORF">UY77_C0017G0003</name>
</gene>
<organism evidence="1 2">
    <name type="scientific">Candidatus Uhrbacteria bacterium GW2011_GWA2_53_10</name>
    <dbReference type="NCBI Taxonomy" id="1618980"/>
    <lineage>
        <taxon>Bacteria</taxon>
        <taxon>Candidatus Uhriibacteriota</taxon>
    </lineage>
</organism>
<accession>A0A0G1ZW99</accession>
<dbReference type="Proteomes" id="UP000034711">
    <property type="component" value="Unassembled WGS sequence"/>
</dbReference>
<proteinExistence type="predicted"/>
<dbReference type="AlphaFoldDB" id="A0A0G1ZW99"/>
<name>A0A0G1ZW99_9BACT</name>
<protein>
    <submittedName>
        <fullName evidence="1">Uncharacterized protein</fullName>
    </submittedName>
</protein>
<reference evidence="1 2" key="1">
    <citation type="journal article" date="2015" name="Nature">
        <title>rRNA introns, odd ribosomes, and small enigmatic genomes across a large radiation of phyla.</title>
        <authorList>
            <person name="Brown C.T."/>
            <person name="Hug L.A."/>
            <person name="Thomas B.C."/>
            <person name="Sharon I."/>
            <person name="Castelle C.J."/>
            <person name="Singh A."/>
            <person name="Wilkins M.J."/>
            <person name="Williams K.H."/>
            <person name="Banfield J.F."/>
        </authorList>
    </citation>
    <scope>NUCLEOTIDE SEQUENCE [LARGE SCALE GENOMIC DNA]</scope>
</reference>
<evidence type="ECO:0000313" key="2">
    <source>
        <dbReference type="Proteomes" id="UP000034711"/>
    </source>
</evidence>
<dbReference type="EMBL" id="LCRI01000017">
    <property type="protein sequence ID" value="KKW32617.1"/>
    <property type="molecule type" value="Genomic_DNA"/>
</dbReference>
<evidence type="ECO:0000313" key="1">
    <source>
        <dbReference type="EMBL" id="KKW32617.1"/>
    </source>
</evidence>
<comment type="caution">
    <text evidence="1">The sequence shown here is derived from an EMBL/GenBank/DDBJ whole genome shotgun (WGS) entry which is preliminary data.</text>
</comment>